<name>A0ABN4Y8N1_9GAMM</name>
<dbReference type="Proteomes" id="UP000191820">
    <property type="component" value="Chromosome"/>
</dbReference>
<proteinExistence type="predicted"/>
<evidence type="ECO:0000313" key="3">
    <source>
        <dbReference type="Proteomes" id="UP000191820"/>
    </source>
</evidence>
<organism evidence="2 3">
    <name type="scientific">Shewanella japonica</name>
    <dbReference type="NCBI Taxonomy" id="93973"/>
    <lineage>
        <taxon>Bacteria</taxon>
        <taxon>Pseudomonadati</taxon>
        <taxon>Pseudomonadota</taxon>
        <taxon>Gammaproteobacteria</taxon>
        <taxon>Alteromonadales</taxon>
        <taxon>Shewanellaceae</taxon>
        <taxon>Shewanella</taxon>
    </lineage>
</organism>
<protein>
    <submittedName>
        <fullName evidence="2">MSHA biogenesis protein MshI</fullName>
    </submittedName>
</protein>
<gene>
    <name evidence="2" type="ORF">SJ2017_0437</name>
</gene>
<evidence type="ECO:0000313" key="2">
    <source>
        <dbReference type="EMBL" id="ARD20777.1"/>
    </source>
</evidence>
<reference evidence="2 3" key="1">
    <citation type="submission" date="2017-03" db="EMBL/GenBank/DDBJ databases">
        <title>Genome sequencing of Shewanella japonica KCTC 22435.</title>
        <authorList>
            <person name="Kim K.M."/>
        </authorList>
    </citation>
    <scope>NUCLEOTIDE SEQUENCE [LARGE SCALE GENOMIC DNA]</scope>
    <source>
        <strain evidence="2 3">KCTC 22435</strain>
    </source>
</reference>
<accession>A0ABN4Y8N1</accession>
<dbReference type="RefSeq" id="WP_065109623.1">
    <property type="nucleotide sequence ID" value="NZ_CP020472.1"/>
</dbReference>
<sequence length="200" mass="22186">MIKTTVNLYSADLLPAKLRLSFQRMMMAVGGLIVFSMLIWAIGYWSVTGLNAEVSSVSAAKSSLDTQKNALELEISTRAPDPELVASVELAQQRLDLKRLLSGELKQRENLISQGYSNLLTDLASVSDGSVWLSQININQQHFEFEGYGAQPQSIPLWVEKLKHTETLKGYAFSTMTMDRGESKPIAFKLSSTPDVEVKK</sequence>
<dbReference type="EMBL" id="CP020472">
    <property type="protein sequence ID" value="ARD20777.1"/>
    <property type="molecule type" value="Genomic_DNA"/>
</dbReference>
<keyword evidence="1" id="KW-0472">Membrane</keyword>
<keyword evidence="3" id="KW-1185">Reference proteome</keyword>
<feature type="transmembrane region" description="Helical" evidence="1">
    <location>
        <begin position="25"/>
        <end position="47"/>
    </location>
</feature>
<evidence type="ECO:0000256" key="1">
    <source>
        <dbReference type="SAM" id="Phobius"/>
    </source>
</evidence>
<dbReference type="Pfam" id="PF05137">
    <property type="entry name" value="PilN"/>
    <property type="match status" value="1"/>
</dbReference>
<keyword evidence="1" id="KW-0812">Transmembrane</keyword>
<dbReference type="InterPro" id="IPR007813">
    <property type="entry name" value="PilN"/>
</dbReference>
<keyword evidence="1" id="KW-1133">Transmembrane helix</keyword>